<comment type="function">
    <text evidence="12">Glutamate-gated receptor that probably acts as a non-selective cation channel. May be involved in light-signal transduction and calcium homeostasis via the regulation of calcium influx into cells.</text>
</comment>
<dbReference type="PANTHER" id="PTHR34836">
    <property type="entry name" value="OS06G0188250 PROTEIN"/>
    <property type="match status" value="1"/>
</dbReference>
<dbReference type="Gene3D" id="3.40.50.2300">
    <property type="match status" value="2"/>
</dbReference>
<feature type="domain" description="Ionotropic glutamate receptor C-terminal" evidence="13">
    <location>
        <begin position="259"/>
        <end position="473"/>
    </location>
</feature>
<evidence type="ECO:0000313" key="15">
    <source>
        <dbReference type="Proteomes" id="UP001231189"/>
    </source>
</evidence>
<keyword evidence="4" id="KW-0812">Transmembrane</keyword>
<evidence type="ECO:0000256" key="12">
    <source>
        <dbReference type="ARBA" id="ARBA00049638"/>
    </source>
</evidence>
<dbReference type="InterPro" id="IPR001320">
    <property type="entry name" value="Iontro_rcpt_C"/>
</dbReference>
<keyword evidence="10" id="KW-1071">Ligand-gated ion channel</keyword>
<dbReference type="Pfam" id="PF10613">
    <property type="entry name" value="Lig_chan-Glu_bd"/>
    <property type="match status" value="1"/>
</dbReference>
<dbReference type="CDD" id="cd13686">
    <property type="entry name" value="GluR_Plant"/>
    <property type="match status" value="1"/>
</dbReference>
<dbReference type="SUPFAM" id="SSF53822">
    <property type="entry name" value="Periplasmic binding protein-like I"/>
    <property type="match status" value="1"/>
</dbReference>
<dbReference type="PANTHER" id="PTHR34836:SF1">
    <property type="entry name" value="OS09G0428600 PROTEIN"/>
    <property type="match status" value="1"/>
</dbReference>
<evidence type="ECO:0000256" key="4">
    <source>
        <dbReference type="ARBA" id="ARBA00022692"/>
    </source>
</evidence>
<evidence type="ECO:0000313" key="14">
    <source>
        <dbReference type="EMBL" id="KAK1604453.1"/>
    </source>
</evidence>
<keyword evidence="7" id="KW-0472">Membrane</keyword>
<evidence type="ECO:0000259" key="13">
    <source>
        <dbReference type="SMART" id="SM00079"/>
    </source>
</evidence>
<evidence type="ECO:0000256" key="1">
    <source>
        <dbReference type="ARBA" id="ARBA00004141"/>
    </source>
</evidence>
<evidence type="ECO:0000256" key="10">
    <source>
        <dbReference type="ARBA" id="ARBA00023286"/>
    </source>
</evidence>
<dbReference type="SMART" id="SM00079">
    <property type="entry name" value="PBPe"/>
    <property type="match status" value="1"/>
</dbReference>
<evidence type="ECO:0000256" key="8">
    <source>
        <dbReference type="ARBA" id="ARBA00023170"/>
    </source>
</evidence>
<comment type="caution">
    <text evidence="14">The sequence shown here is derived from an EMBL/GenBank/DDBJ whole genome shotgun (WGS) entry which is preliminary data.</text>
</comment>
<comment type="subcellular location">
    <subcellularLocation>
        <location evidence="1">Membrane</location>
        <topology evidence="1">Multi-pass membrane protein</topology>
    </subcellularLocation>
</comment>
<dbReference type="AlphaFoldDB" id="A0AAD8QNX2"/>
<proteinExistence type="predicted"/>
<organism evidence="14 15">
    <name type="scientific">Lolium multiflorum</name>
    <name type="common">Italian ryegrass</name>
    <name type="synonym">Lolium perenne subsp. multiflorum</name>
    <dbReference type="NCBI Taxonomy" id="4521"/>
    <lineage>
        <taxon>Eukaryota</taxon>
        <taxon>Viridiplantae</taxon>
        <taxon>Streptophyta</taxon>
        <taxon>Embryophyta</taxon>
        <taxon>Tracheophyta</taxon>
        <taxon>Spermatophyta</taxon>
        <taxon>Magnoliopsida</taxon>
        <taxon>Liliopsida</taxon>
        <taxon>Poales</taxon>
        <taxon>Poaceae</taxon>
        <taxon>BOP clade</taxon>
        <taxon>Pooideae</taxon>
        <taxon>Poodae</taxon>
        <taxon>Poeae</taxon>
        <taxon>Poeae Chloroplast Group 2 (Poeae type)</taxon>
        <taxon>Loliodinae</taxon>
        <taxon>Loliinae</taxon>
        <taxon>Lolium</taxon>
    </lineage>
</organism>
<dbReference type="GO" id="GO:0016020">
    <property type="term" value="C:membrane"/>
    <property type="evidence" value="ECO:0007669"/>
    <property type="project" value="UniProtKB-SubCell"/>
</dbReference>
<evidence type="ECO:0000256" key="6">
    <source>
        <dbReference type="ARBA" id="ARBA00023065"/>
    </source>
</evidence>
<keyword evidence="6" id="KW-0406">Ion transport</keyword>
<dbReference type="InterPro" id="IPR028082">
    <property type="entry name" value="Peripla_BP_I"/>
</dbReference>
<keyword evidence="9" id="KW-0325">Glycoprotein</keyword>
<dbReference type="InterPro" id="IPR015683">
    <property type="entry name" value="Ionotropic_Glu_rcpt"/>
</dbReference>
<dbReference type="SUPFAM" id="SSF53850">
    <property type="entry name" value="Periplasmic binding protein-like II"/>
    <property type="match status" value="1"/>
</dbReference>
<accession>A0AAD8QNX2</accession>
<keyword evidence="3" id="KW-0813">Transport</keyword>
<dbReference type="EMBL" id="JAUUTY010000007">
    <property type="protein sequence ID" value="KAK1604453.1"/>
    <property type="molecule type" value="Genomic_DNA"/>
</dbReference>
<dbReference type="FunFam" id="3.40.190.10:FF:000217">
    <property type="entry name" value="Glutamate receptor"/>
    <property type="match status" value="1"/>
</dbReference>
<dbReference type="Proteomes" id="UP001231189">
    <property type="component" value="Unassembled WGS sequence"/>
</dbReference>
<dbReference type="Pfam" id="PF01094">
    <property type="entry name" value="ANF_receptor"/>
    <property type="match status" value="1"/>
</dbReference>
<evidence type="ECO:0000256" key="9">
    <source>
        <dbReference type="ARBA" id="ARBA00023180"/>
    </source>
</evidence>
<sequence>MLPGSDSHPSLPQGRQDIFLYSTIALPVGMTGDYLNQILYNIKETPTRVFIVHMLPDLAARVFYQATVAGMMSDGYIWIATSSIGTVVDSLSPDKIDHMQGVVTLRPYVEATAHVMNFTARLNARFRLENPGINDVHNPSTQLLWAYDTAWALAEAVHIARVSSSTPGRTLLGAMLNTTFDGMAGRFMLVNGHLQLSSYEIINIVDKGARTVGFWTPESRIIKNLKTSGAKGLEQILWPGHLATTPKGWDVSSNGSPLRIIVPEKQGFNQLVEVSYSRAANSFTVRGYCIDIFDMLMKNLPYPVAYHYVPVIDSSSSYDSLLSLVREKKADGMVGDTTITMSRMNKVSFTMPFTDTGLSMVVRLQPTVNSVQDLLRSGDYVGYHKGSTVAYWLEGMGFRQEILLGYNTVEEYADALQRGSGNGGVSAIFDEIPYLKVFLSKYREGYTMVGPTYKLGGFGFEEMERIEKKWFGDPGAQSKSRNIDSSSLGFNSFGGLFLISGTVAVYAARLCPRRLEGAEEERGEQMRNGGGGRRG</sequence>
<dbReference type="InterPro" id="IPR001828">
    <property type="entry name" value="ANF_lig-bd_rcpt"/>
</dbReference>
<keyword evidence="15" id="KW-1185">Reference proteome</keyword>
<evidence type="ECO:0000256" key="3">
    <source>
        <dbReference type="ARBA" id="ARBA00022448"/>
    </source>
</evidence>
<keyword evidence="5" id="KW-1133">Transmembrane helix</keyword>
<reference evidence="14" key="1">
    <citation type="submission" date="2023-07" db="EMBL/GenBank/DDBJ databases">
        <title>A chromosome-level genome assembly of Lolium multiflorum.</title>
        <authorList>
            <person name="Chen Y."/>
            <person name="Copetti D."/>
            <person name="Kolliker R."/>
            <person name="Studer B."/>
        </authorList>
    </citation>
    <scope>NUCLEOTIDE SEQUENCE</scope>
    <source>
        <strain evidence="14">02402/16</strain>
        <tissue evidence="14">Leaf</tissue>
    </source>
</reference>
<gene>
    <name evidence="14" type="ORF">QYE76_028126</name>
</gene>
<evidence type="ECO:0000256" key="2">
    <source>
        <dbReference type="ARBA" id="ARBA00011095"/>
    </source>
</evidence>
<protein>
    <recommendedName>
        <fullName evidence="13">Ionotropic glutamate receptor C-terminal domain-containing protein</fullName>
    </recommendedName>
</protein>
<name>A0AAD8QNX2_LOLMU</name>
<dbReference type="Gene3D" id="3.40.190.10">
    <property type="entry name" value="Periplasmic binding protein-like II"/>
    <property type="match status" value="1"/>
</dbReference>
<evidence type="ECO:0000256" key="7">
    <source>
        <dbReference type="ARBA" id="ARBA00023136"/>
    </source>
</evidence>
<dbReference type="GO" id="GO:0015276">
    <property type="term" value="F:ligand-gated monoatomic ion channel activity"/>
    <property type="evidence" value="ECO:0007669"/>
    <property type="project" value="InterPro"/>
</dbReference>
<keyword evidence="11" id="KW-0407">Ion channel</keyword>
<evidence type="ECO:0000256" key="11">
    <source>
        <dbReference type="ARBA" id="ARBA00023303"/>
    </source>
</evidence>
<keyword evidence="8" id="KW-0675">Receptor</keyword>
<evidence type="ECO:0000256" key="5">
    <source>
        <dbReference type="ARBA" id="ARBA00022989"/>
    </source>
</evidence>
<dbReference type="InterPro" id="IPR019594">
    <property type="entry name" value="Glu/Gly-bd"/>
</dbReference>
<comment type="subunit">
    <text evidence="2">May form heteromers.</text>
</comment>